<accession>A0A7T0BW81</accession>
<dbReference type="AlphaFoldDB" id="A0A7T0BW81"/>
<dbReference type="PANTHER" id="PTHR30004">
    <property type="entry name" value="4-HYDROXYTHREONINE-4-PHOSPHATE DEHYDROGENASE"/>
    <property type="match status" value="1"/>
</dbReference>
<keyword evidence="1" id="KW-0479">Metal-binding</keyword>
<dbReference type="PANTHER" id="PTHR30004:SF6">
    <property type="entry name" value="D-THREONATE 4-PHOSPHATE DEHYDROGENASE"/>
    <property type="match status" value="1"/>
</dbReference>
<dbReference type="Gene3D" id="3.40.718.10">
    <property type="entry name" value="Isopropylmalate Dehydrogenase"/>
    <property type="match status" value="1"/>
</dbReference>
<gene>
    <name evidence="4" type="primary">pdxA</name>
    <name evidence="4" type="ORF">G3M70_08855</name>
</gene>
<name>A0A7T0BW81_9BACT</name>
<keyword evidence="3" id="KW-0520">NAD</keyword>
<evidence type="ECO:0000256" key="2">
    <source>
        <dbReference type="ARBA" id="ARBA00023002"/>
    </source>
</evidence>
<keyword evidence="2 4" id="KW-0560">Oxidoreductase</keyword>
<sequence length="319" mass="34110">MEPLPRLAITMGDPAGVGPEIIIKALHTRPDSCRPVIIGDQKILQNTARYLELPDALDDVQVIDLDNVPDSLTTGAPTRESGAASVSYIKTAVDLALKQEVDAIVTAPISKEAINLAGYNYPGHTELLADLTDVPYSLLMLASDEMRVVLTTTHVALSDIKPLITHERVLRTLKLTHQWLAGIGIKLPRIAVTGLNPHCGDGGVFGKEEEESIIPAIKEAQASGLAIAGPFSADALFGRYQAGQYDTIVTMYHDQGMIPIKMASQDRAVNVTLGLPIIRTSVDHGTAYDIAGTGMAKPDSLLHALNLAARLAQRTMGTN</sequence>
<dbReference type="EC" id="1.1.1.262" evidence="4"/>
<dbReference type="InterPro" id="IPR005255">
    <property type="entry name" value="PdxA_fam"/>
</dbReference>
<dbReference type="EMBL" id="CP048685">
    <property type="protein sequence ID" value="QPJ61977.1"/>
    <property type="molecule type" value="Genomic_DNA"/>
</dbReference>
<organism evidence="4 5">
    <name type="scientific">Candidatus Nitronauta litoralis</name>
    <dbReference type="NCBI Taxonomy" id="2705533"/>
    <lineage>
        <taxon>Bacteria</taxon>
        <taxon>Pseudomonadati</taxon>
        <taxon>Nitrospinota/Tectimicrobiota group</taxon>
        <taxon>Nitrospinota</taxon>
        <taxon>Nitrospinia</taxon>
        <taxon>Nitrospinales</taxon>
        <taxon>Nitrospinaceae</taxon>
        <taxon>Candidatus Nitronauta</taxon>
    </lineage>
</organism>
<evidence type="ECO:0000256" key="1">
    <source>
        <dbReference type="ARBA" id="ARBA00022723"/>
    </source>
</evidence>
<evidence type="ECO:0000313" key="5">
    <source>
        <dbReference type="Proteomes" id="UP000594688"/>
    </source>
</evidence>
<dbReference type="NCBIfam" id="TIGR00557">
    <property type="entry name" value="pdxA"/>
    <property type="match status" value="1"/>
</dbReference>
<dbReference type="Pfam" id="PF04166">
    <property type="entry name" value="PdxA"/>
    <property type="match status" value="1"/>
</dbReference>
<dbReference type="GO" id="GO:0046872">
    <property type="term" value="F:metal ion binding"/>
    <property type="evidence" value="ECO:0007669"/>
    <property type="project" value="UniProtKB-KW"/>
</dbReference>
<reference evidence="4 5" key="1">
    <citation type="submission" date="2020-02" db="EMBL/GenBank/DDBJ databases">
        <title>Genomic and physiological characterization of two novel Nitrospinaceae genera.</title>
        <authorList>
            <person name="Mueller A.J."/>
            <person name="Jung M.-Y."/>
            <person name="Strachan C.R."/>
            <person name="Herbold C.W."/>
            <person name="Kirkegaard R.H."/>
            <person name="Daims H."/>
        </authorList>
    </citation>
    <scope>NUCLEOTIDE SEQUENCE [LARGE SCALE GENOMIC DNA]</scope>
    <source>
        <strain evidence="4">EB</strain>
    </source>
</reference>
<dbReference type="KEGG" id="nli:G3M70_08855"/>
<protein>
    <submittedName>
        <fullName evidence="4">4-hydroxythreonine-4-phosphate dehydrogenase PdxA</fullName>
        <ecNumber evidence="4">1.1.1.262</ecNumber>
    </submittedName>
</protein>
<dbReference type="GO" id="GO:0051287">
    <property type="term" value="F:NAD binding"/>
    <property type="evidence" value="ECO:0007669"/>
    <property type="project" value="InterPro"/>
</dbReference>
<evidence type="ECO:0000313" key="4">
    <source>
        <dbReference type="EMBL" id="QPJ61977.1"/>
    </source>
</evidence>
<dbReference type="GO" id="GO:0050570">
    <property type="term" value="F:4-hydroxythreonine-4-phosphate dehydrogenase activity"/>
    <property type="evidence" value="ECO:0007669"/>
    <property type="project" value="UniProtKB-EC"/>
</dbReference>
<dbReference type="Proteomes" id="UP000594688">
    <property type="component" value="Chromosome"/>
</dbReference>
<dbReference type="SUPFAM" id="SSF53659">
    <property type="entry name" value="Isocitrate/Isopropylmalate dehydrogenase-like"/>
    <property type="match status" value="1"/>
</dbReference>
<evidence type="ECO:0000256" key="3">
    <source>
        <dbReference type="ARBA" id="ARBA00023027"/>
    </source>
</evidence>
<proteinExistence type="predicted"/>